<feature type="chain" id="PRO_5011673464" evidence="3">
    <location>
        <begin position="34"/>
        <end position="432"/>
    </location>
</feature>
<keyword evidence="5" id="KW-1185">Reference proteome</keyword>
<accession>A0A1H2R3G7</accession>
<dbReference type="SUPFAM" id="SSF53850">
    <property type="entry name" value="Periplasmic binding protein-like II"/>
    <property type="match status" value="1"/>
</dbReference>
<dbReference type="PANTHER" id="PTHR43649:SF30">
    <property type="entry name" value="ABC TRANSPORTER SUBSTRATE-BINDING PROTEIN"/>
    <property type="match status" value="1"/>
</dbReference>
<dbReference type="PANTHER" id="PTHR43649">
    <property type="entry name" value="ARABINOSE-BINDING PROTEIN-RELATED"/>
    <property type="match status" value="1"/>
</dbReference>
<dbReference type="Pfam" id="PF13416">
    <property type="entry name" value="SBP_bac_8"/>
    <property type="match status" value="1"/>
</dbReference>
<evidence type="ECO:0000313" key="4">
    <source>
        <dbReference type="EMBL" id="SDW13424.1"/>
    </source>
</evidence>
<evidence type="ECO:0000313" key="5">
    <source>
        <dbReference type="Proteomes" id="UP000199118"/>
    </source>
</evidence>
<gene>
    <name evidence="4" type="ORF">SAMN05444336_101211</name>
</gene>
<sequence>MIGPITRRTSLRLTLSAGAALGLAAAVSAPALAAEPTEITFYHYQTSNYDAFRAILDDFEAENPDIAVKDVFKQSQQITAEVQAALAAERPVDIATVIGKNIVFFLNNTGAVDMVAASGGDTAWLDGYLPNFLDLGREGEAVFAIPHAYGTPMVYWNKEIFERAGLDRDAAPKDWDEVLAFAKTINETTGMPGAAHLHASMGDYGTMVMTTNAGAEYLSRDGTRAGFDSPQGVAALQYWQDLARSGAMPIASDREWTAAFAAGQMGIYITSSAALRPFVAASEGKFELGVGNYPLFKDQPRRVNNSGAALMLYAPEGPRREASMKLLRYISQKEIANRWSRESGYMPLVQDPLSDPAMAEYVEGFPQVRPVIDQMSQTVPTAVWPARGTLEAQTVIRAMLDELWAAERPASEIVPEAVAEVNAALAANQATQ</sequence>
<evidence type="ECO:0000256" key="2">
    <source>
        <dbReference type="ARBA" id="ARBA00008520"/>
    </source>
</evidence>
<dbReference type="InterPro" id="IPR006059">
    <property type="entry name" value="SBP"/>
</dbReference>
<dbReference type="Gene3D" id="3.40.190.10">
    <property type="entry name" value="Periplasmic binding protein-like II"/>
    <property type="match status" value="1"/>
</dbReference>
<dbReference type="Proteomes" id="UP000199118">
    <property type="component" value="Unassembled WGS sequence"/>
</dbReference>
<dbReference type="STRING" id="356660.SAMN05444336_101211"/>
<dbReference type="InterPro" id="IPR050490">
    <property type="entry name" value="Bact_solute-bd_prot1"/>
</dbReference>
<dbReference type="GO" id="GO:0042597">
    <property type="term" value="C:periplasmic space"/>
    <property type="evidence" value="ECO:0007669"/>
    <property type="project" value="UniProtKB-SubCell"/>
</dbReference>
<reference evidence="4 5" key="1">
    <citation type="submission" date="2016-10" db="EMBL/GenBank/DDBJ databases">
        <authorList>
            <person name="de Groot N.N."/>
        </authorList>
    </citation>
    <scope>NUCLEOTIDE SEQUENCE [LARGE SCALE GENOMIC DNA]</scope>
    <source>
        <strain evidence="4 5">DSM 17890</strain>
    </source>
</reference>
<dbReference type="EMBL" id="FNMZ01000001">
    <property type="protein sequence ID" value="SDW13424.1"/>
    <property type="molecule type" value="Genomic_DNA"/>
</dbReference>
<comment type="subcellular location">
    <subcellularLocation>
        <location evidence="1">Periplasm</location>
    </subcellularLocation>
</comment>
<dbReference type="InterPro" id="IPR006311">
    <property type="entry name" value="TAT_signal"/>
</dbReference>
<keyword evidence="3" id="KW-0732">Signal</keyword>
<dbReference type="RefSeq" id="WP_176954581.1">
    <property type="nucleotide sequence ID" value="NZ_FNMZ01000001.1"/>
</dbReference>
<protein>
    <submittedName>
        <fullName evidence="4">Carbohydrate ABC transporter substrate-binding protein, CUT1 family</fullName>
    </submittedName>
</protein>
<dbReference type="PROSITE" id="PS51318">
    <property type="entry name" value="TAT"/>
    <property type="match status" value="1"/>
</dbReference>
<organism evidence="4 5">
    <name type="scientific">Albimonas donghaensis</name>
    <dbReference type="NCBI Taxonomy" id="356660"/>
    <lineage>
        <taxon>Bacteria</taxon>
        <taxon>Pseudomonadati</taxon>
        <taxon>Pseudomonadota</taxon>
        <taxon>Alphaproteobacteria</taxon>
        <taxon>Rhodobacterales</taxon>
        <taxon>Paracoccaceae</taxon>
        <taxon>Albimonas</taxon>
    </lineage>
</organism>
<dbReference type="AlphaFoldDB" id="A0A1H2R3G7"/>
<proteinExistence type="inferred from homology"/>
<comment type="similarity">
    <text evidence="2">Belongs to the bacterial solute-binding protein 1 family.</text>
</comment>
<feature type="signal peptide" evidence="3">
    <location>
        <begin position="1"/>
        <end position="33"/>
    </location>
</feature>
<name>A0A1H2R3G7_9RHOB</name>
<evidence type="ECO:0000256" key="1">
    <source>
        <dbReference type="ARBA" id="ARBA00004418"/>
    </source>
</evidence>
<evidence type="ECO:0000256" key="3">
    <source>
        <dbReference type="SAM" id="SignalP"/>
    </source>
</evidence>